<reference evidence="2" key="1">
    <citation type="journal article" date="2019" name="Int. J. Syst. Evol. Microbiol.">
        <title>The Global Catalogue of Microorganisms (GCM) 10K type strain sequencing project: providing services to taxonomists for standard genome sequencing and annotation.</title>
        <authorList>
            <consortium name="The Broad Institute Genomics Platform"/>
            <consortium name="The Broad Institute Genome Sequencing Center for Infectious Disease"/>
            <person name="Wu L."/>
            <person name="Ma J."/>
        </authorList>
    </citation>
    <scope>NUCLEOTIDE SEQUENCE [LARGE SCALE GENOMIC DNA]</scope>
    <source>
        <strain evidence="2">KCTC 42087</strain>
    </source>
</reference>
<dbReference type="SUPFAM" id="SSF51735">
    <property type="entry name" value="NAD(P)-binding Rossmann-fold domains"/>
    <property type="match status" value="1"/>
</dbReference>
<name>A0ABW1AFC2_9ACTN</name>
<sequence>MSLAVLDETRLSDPWRPTPARDRHRPYRRSILTLLLSDSEVRAACDIGAMVPFLEAALRKEAKGPGPRLPERVNLGHGRFFLRVMPALLPESGLLGLKFFHGSMPDGVRYVVAVCRLETGEVEALVDAAYLTAARTGATSGVATRCLAREDAAAAGVIGSGLEAETNLRAVCAVRPIERAKVYSRSAGRREAFAARMSESLGIPVTATGDPRDAVAGTDIVVVATNTGPDPVTAYEGAWLEPGQHVVSIGSTTAALRELDVAAFTGADTVVLDTTLEQMSHESGDIIAVLDAAPGRLAPVALDQIITGEVRGRRSDRDITLFKSVGSAAQDLLGAAHVVGEARRLGIGTEIGEIAAPKRF</sequence>
<dbReference type="Proteomes" id="UP001596074">
    <property type="component" value="Unassembled WGS sequence"/>
</dbReference>
<dbReference type="RefSeq" id="WP_378290068.1">
    <property type="nucleotide sequence ID" value="NZ_JBHSON010000106.1"/>
</dbReference>
<dbReference type="InterPro" id="IPR036291">
    <property type="entry name" value="NAD(P)-bd_dom_sf"/>
</dbReference>
<dbReference type="PANTHER" id="PTHR13812:SF19">
    <property type="entry name" value="KETIMINE REDUCTASE MU-CRYSTALLIN"/>
    <property type="match status" value="1"/>
</dbReference>
<gene>
    <name evidence="1" type="ORF">ACFPZN_47160</name>
</gene>
<accession>A0ABW1AFC2</accession>
<evidence type="ECO:0000313" key="2">
    <source>
        <dbReference type="Proteomes" id="UP001596074"/>
    </source>
</evidence>
<comment type="caution">
    <text evidence="1">The sequence shown here is derived from an EMBL/GenBank/DDBJ whole genome shotgun (WGS) entry which is preliminary data.</text>
</comment>
<dbReference type="PIRSF" id="PIRSF001439">
    <property type="entry name" value="CryM"/>
    <property type="match status" value="1"/>
</dbReference>
<dbReference type="Pfam" id="PF02423">
    <property type="entry name" value="OCD_Mu_crystall"/>
    <property type="match status" value="1"/>
</dbReference>
<dbReference type="PANTHER" id="PTHR13812">
    <property type="entry name" value="KETIMINE REDUCTASE MU-CRYSTALLIN"/>
    <property type="match status" value="1"/>
</dbReference>
<organism evidence="1 2">
    <name type="scientific">Actinomadura rugatobispora</name>
    <dbReference type="NCBI Taxonomy" id="1994"/>
    <lineage>
        <taxon>Bacteria</taxon>
        <taxon>Bacillati</taxon>
        <taxon>Actinomycetota</taxon>
        <taxon>Actinomycetes</taxon>
        <taxon>Streptosporangiales</taxon>
        <taxon>Thermomonosporaceae</taxon>
        <taxon>Actinomadura</taxon>
    </lineage>
</organism>
<dbReference type="InterPro" id="IPR023401">
    <property type="entry name" value="ODC_N"/>
</dbReference>
<proteinExistence type="predicted"/>
<dbReference type="EMBL" id="JBHSON010000106">
    <property type="protein sequence ID" value="MFC5753244.1"/>
    <property type="molecule type" value="Genomic_DNA"/>
</dbReference>
<dbReference type="InterPro" id="IPR003462">
    <property type="entry name" value="ODC_Mu_crystall"/>
</dbReference>
<keyword evidence="2" id="KW-1185">Reference proteome</keyword>
<protein>
    <submittedName>
        <fullName evidence="1">Ornithine cyclodeaminase family protein</fullName>
    </submittedName>
</protein>
<evidence type="ECO:0000313" key="1">
    <source>
        <dbReference type="EMBL" id="MFC5753244.1"/>
    </source>
</evidence>
<dbReference type="Gene3D" id="3.40.50.720">
    <property type="entry name" value="NAD(P)-binding Rossmann-like Domain"/>
    <property type="match status" value="1"/>
</dbReference>
<dbReference type="Gene3D" id="3.30.1780.10">
    <property type="entry name" value="ornithine cyclodeaminase, domain 1"/>
    <property type="match status" value="1"/>
</dbReference>